<feature type="region of interest" description="Disordered" evidence="1">
    <location>
        <begin position="1"/>
        <end position="55"/>
    </location>
</feature>
<gene>
    <name evidence="2" type="ORF">QBC36DRAFT_289307</name>
</gene>
<protein>
    <submittedName>
        <fullName evidence="2">Uncharacterized protein</fullName>
    </submittedName>
</protein>
<reference evidence="2" key="2">
    <citation type="submission" date="2023-05" db="EMBL/GenBank/DDBJ databases">
        <authorList>
            <consortium name="Lawrence Berkeley National Laboratory"/>
            <person name="Steindorff A."/>
            <person name="Hensen N."/>
            <person name="Bonometti L."/>
            <person name="Westerberg I."/>
            <person name="Brannstrom I.O."/>
            <person name="Guillou S."/>
            <person name="Cros-Aarteil S."/>
            <person name="Calhoun S."/>
            <person name="Haridas S."/>
            <person name="Kuo A."/>
            <person name="Mondo S."/>
            <person name="Pangilinan J."/>
            <person name="Riley R."/>
            <person name="Labutti K."/>
            <person name="Andreopoulos B."/>
            <person name="Lipzen A."/>
            <person name="Chen C."/>
            <person name="Yanf M."/>
            <person name="Daum C."/>
            <person name="Ng V."/>
            <person name="Clum A."/>
            <person name="Ohm R."/>
            <person name="Martin F."/>
            <person name="Silar P."/>
            <person name="Natvig D."/>
            <person name="Lalanne C."/>
            <person name="Gautier V."/>
            <person name="Ament-Velasquez S.L."/>
            <person name="Kruys A."/>
            <person name="Hutchinson M.I."/>
            <person name="Powell A.J."/>
            <person name="Barry K."/>
            <person name="Miller A.N."/>
            <person name="Grigoriev I.V."/>
            <person name="Debuchy R."/>
            <person name="Gladieux P."/>
            <person name="Thoren M.H."/>
            <person name="Johannesson H."/>
        </authorList>
    </citation>
    <scope>NUCLEOTIDE SEQUENCE</scope>
    <source>
        <strain evidence="2">CBS 892.96</strain>
    </source>
</reference>
<reference evidence="2" key="1">
    <citation type="journal article" date="2023" name="Mol. Phylogenet. Evol.">
        <title>Genome-scale phylogeny and comparative genomics of the fungal order Sordariales.</title>
        <authorList>
            <person name="Hensen N."/>
            <person name="Bonometti L."/>
            <person name="Westerberg I."/>
            <person name="Brannstrom I.O."/>
            <person name="Guillou S."/>
            <person name="Cros-Aarteil S."/>
            <person name="Calhoun S."/>
            <person name="Haridas S."/>
            <person name="Kuo A."/>
            <person name="Mondo S."/>
            <person name="Pangilinan J."/>
            <person name="Riley R."/>
            <person name="LaButti K."/>
            <person name="Andreopoulos B."/>
            <person name="Lipzen A."/>
            <person name="Chen C."/>
            <person name="Yan M."/>
            <person name="Daum C."/>
            <person name="Ng V."/>
            <person name="Clum A."/>
            <person name="Steindorff A."/>
            <person name="Ohm R.A."/>
            <person name="Martin F."/>
            <person name="Silar P."/>
            <person name="Natvig D.O."/>
            <person name="Lalanne C."/>
            <person name="Gautier V."/>
            <person name="Ament-Velasquez S.L."/>
            <person name="Kruys A."/>
            <person name="Hutchinson M.I."/>
            <person name="Powell A.J."/>
            <person name="Barry K."/>
            <person name="Miller A.N."/>
            <person name="Grigoriev I.V."/>
            <person name="Debuchy R."/>
            <person name="Gladieux P."/>
            <person name="Hiltunen Thoren M."/>
            <person name="Johannesson H."/>
        </authorList>
    </citation>
    <scope>NUCLEOTIDE SEQUENCE</scope>
    <source>
        <strain evidence="2">CBS 892.96</strain>
    </source>
</reference>
<evidence type="ECO:0000313" key="3">
    <source>
        <dbReference type="Proteomes" id="UP001302321"/>
    </source>
</evidence>
<organism evidence="2 3">
    <name type="scientific">Triangularia setosa</name>
    <dbReference type="NCBI Taxonomy" id="2587417"/>
    <lineage>
        <taxon>Eukaryota</taxon>
        <taxon>Fungi</taxon>
        <taxon>Dikarya</taxon>
        <taxon>Ascomycota</taxon>
        <taxon>Pezizomycotina</taxon>
        <taxon>Sordariomycetes</taxon>
        <taxon>Sordariomycetidae</taxon>
        <taxon>Sordariales</taxon>
        <taxon>Podosporaceae</taxon>
        <taxon>Triangularia</taxon>
    </lineage>
</organism>
<proteinExistence type="predicted"/>
<evidence type="ECO:0000313" key="2">
    <source>
        <dbReference type="EMBL" id="KAK4177666.1"/>
    </source>
</evidence>
<dbReference type="EMBL" id="MU866158">
    <property type="protein sequence ID" value="KAK4177666.1"/>
    <property type="molecule type" value="Genomic_DNA"/>
</dbReference>
<accession>A0AAN7A714</accession>
<comment type="caution">
    <text evidence="2">The sequence shown here is derived from an EMBL/GenBank/DDBJ whole genome shotgun (WGS) entry which is preliminary data.</text>
</comment>
<feature type="compositionally biased region" description="Basic and acidic residues" evidence="1">
    <location>
        <begin position="39"/>
        <end position="55"/>
    </location>
</feature>
<name>A0AAN7A714_9PEZI</name>
<keyword evidence="3" id="KW-1185">Reference proteome</keyword>
<dbReference type="Proteomes" id="UP001302321">
    <property type="component" value="Unassembled WGS sequence"/>
</dbReference>
<evidence type="ECO:0000256" key="1">
    <source>
        <dbReference type="SAM" id="MobiDB-lite"/>
    </source>
</evidence>
<dbReference type="AlphaFoldDB" id="A0AAN7A714"/>
<sequence>MSASNNHSYLDISAPVDESGDENSVEGQTESMSPVRPALGEERDAGIHNTEHDEQYSELQIANGYDAIAELNPWSIAAMVGFKRRSLPPARPPG</sequence>